<organism evidence="1 2">
    <name type="scientific">Vanilla planifolia</name>
    <name type="common">Vanilla</name>
    <dbReference type="NCBI Taxonomy" id="51239"/>
    <lineage>
        <taxon>Eukaryota</taxon>
        <taxon>Viridiplantae</taxon>
        <taxon>Streptophyta</taxon>
        <taxon>Embryophyta</taxon>
        <taxon>Tracheophyta</taxon>
        <taxon>Spermatophyta</taxon>
        <taxon>Magnoliopsida</taxon>
        <taxon>Liliopsida</taxon>
        <taxon>Asparagales</taxon>
        <taxon>Orchidaceae</taxon>
        <taxon>Vanilloideae</taxon>
        <taxon>Vanilleae</taxon>
        <taxon>Vanilla</taxon>
    </lineage>
</organism>
<sequence>MAHPQTWIPPINFLVPSKPAHLSTHQHVRLLGLCFKVVQMESPLAITNALSASMTHLDGTSIMTDYNDIFSTGDIHMGSDHRDASRWSAP</sequence>
<accession>A0A835UQ95</accession>
<gene>
    <name evidence="1" type="ORF">HPP92_016613</name>
</gene>
<evidence type="ECO:0000313" key="1">
    <source>
        <dbReference type="EMBL" id="KAG0469913.1"/>
    </source>
</evidence>
<dbReference type="OrthoDB" id="248747at2759"/>
<name>A0A835UQ95_VANPL</name>
<dbReference type="Proteomes" id="UP000636800">
    <property type="component" value="Unassembled WGS sequence"/>
</dbReference>
<evidence type="ECO:0000313" key="2">
    <source>
        <dbReference type="Proteomes" id="UP000636800"/>
    </source>
</evidence>
<reference evidence="1 2" key="1">
    <citation type="journal article" date="2020" name="Nat. Food">
        <title>A phased Vanilla planifolia genome enables genetic improvement of flavour and production.</title>
        <authorList>
            <person name="Hasing T."/>
            <person name="Tang H."/>
            <person name="Brym M."/>
            <person name="Khazi F."/>
            <person name="Huang T."/>
            <person name="Chambers A.H."/>
        </authorList>
    </citation>
    <scope>NUCLEOTIDE SEQUENCE [LARGE SCALE GENOMIC DNA]</scope>
    <source>
        <tissue evidence="1">Leaf</tissue>
    </source>
</reference>
<keyword evidence="2" id="KW-1185">Reference proteome</keyword>
<dbReference type="AlphaFoldDB" id="A0A835UQ95"/>
<comment type="caution">
    <text evidence="1">The sequence shown here is derived from an EMBL/GenBank/DDBJ whole genome shotgun (WGS) entry which is preliminary data.</text>
</comment>
<dbReference type="EMBL" id="JADCNL010000008">
    <property type="protein sequence ID" value="KAG0469913.1"/>
    <property type="molecule type" value="Genomic_DNA"/>
</dbReference>
<proteinExistence type="predicted"/>
<protein>
    <submittedName>
        <fullName evidence="1">Uncharacterized protein</fullName>
    </submittedName>
</protein>